<accession>A0ABV9ERB3</accession>
<dbReference type="RefSeq" id="WP_262846472.1">
    <property type="nucleotide sequence ID" value="NZ_JANZYP010000047.1"/>
</dbReference>
<dbReference type="PANTHER" id="PTHR38479">
    <property type="entry name" value="LMO0824 PROTEIN"/>
    <property type="match status" value="1"/>
</dbReference>
<sequence length="394" mass="42957">MLRITQAQALTLRMAALLLPERRHADGHHGADRHDGTDRPADVAGVVTWLGAMQAQDLASGLWSFGVRLPDHTVGDVTAALERREALRTWPMRGTVHFVPSRDAHWMLDLMGPRALAGAAKRREFLGLSEELAERALEVLGAELAGGGRLTRSQCLAVLADKGIEGAGQFGYHLLWYASQRGVLCIAPNIGNEQSFVLLDEWVPDPHRPDREEALATLALRFFRGRGPATRQDFAGWTGLTAADAKRGIAAAGDRLTGVTVEGVEMYLEPALLATAPSEPHPRPLDTTPATTDGGEFRVLPGFDEYLLGYKDRSLMLADEHKPAIIPGNNGVFQATVVRDGRVVGTWKRSLLKTKVQVVVRPLVPLGTDDLAKIEQAFEGYARFVGRTLEIRPP</sequence>
<name>A0ABV9ERB3_9ACTN</name>
<keyword evidence="2" id="KW-1185">Reference proteome</keyword>
<dbReference type="EMBL" id="JBHSFN010000024">
    <property type="protein sequence ID" value="MFC4590624.1"/>
    <property type="molecule type" value="Genomic_DNA"/>
</dbReference>
<evidence type="ECO:0000313" key="2">
    <source>
        <dbReference type="Proteomes" id="UP001595891"/>
    </source>
</evidence>
<dbReference type="GO" id="GO:0003677">
    <property type="term" value="F:DNA binding"/>
    <property type="evidence" value="ECO:0007669"/>
    <property type="project" value="UniProtKB-KW"/>
</dbReference>
<gene>
    <name evidence="1" type="ORF">ACFO8L_31325</name>
</gene>
<dbReference type="InterPro" id="IPR009351">
    <property type="entry name" value="AlkZ-like"/>
</dbReference>
<dbReference type="Proteomes" id="UP001595891">
    <property type="component" value="Unassembled WGS sequence"/>
</dbReference>
<proteinExistence type="predicted"/>
<organism evidence="1 2">
    <name type="scientific">Sphaerisporangium corydalis</name>
    <dbReference type="NCBI Taxonomy" id="1441875"/>
    <lineage>
        <taxon>Bacteria</taxon>
        <taxon>Bacillati</taxon>
        <taxon>Actinomycetota</taxon>
        <taxon>Actinomycetes</taxon>
        <taxon>Streptosporangiales</taxon>
        <taxon>Streptosporangiaceae</taxon>
        <taxon>Sphaerisporangium</taxon>
    </lineage>
</organism>
<reference evidence="2" key="1">
    <citation type="journal article" date="2019" name="Int. J. Syst. Evol. Microbiol.">
        <title>The Global Catalogue of Microorganisms (GCM) 10K type strain sequencing project: providing services to taxonomists for standard genome sequencing and annotation.</title>
        <authorList>
            <consortium name="The Broad Institute Genomics Platform"/>
            <consortium name="The Broad Institute Genome Sequencing Center for Infectious Disease"/>
            <person name="Wu L."/>
            <person name="Ma J."/>
        </authorList>
    </citation>
    <scope>NUCLEOTIDE SEQUENCE [LARGE SCALE GENOMIC DNA]</scope>
    <source>
        <strain evidence="2">CCUG 49560</strain>
    </source>
</reference>
<comment type="caution">
    <text evidence="1">The sequence shown here is derived from an EMBL/GenBank/DDBJ whole genome shotgun (WGS) entry which is preliminary data.</text>
</comment>
<keyword evidence="1" id="KW-0238">DNA-binding</keyword>
<dbReference type="PANTHER" id="PTHR38479:SF2">
    <property type="entry name" value="WINGED HELIX DNA-BINDING DOMAIN-CONTAINING PROTEIN"/>
    <property type="match status" value="1"/>
</dbReference>
<protein>
    <submittedName>
        <fullName evidence="1">Winged helix DNA-binding domain-containing protein</fullName>
    </submittedName>
</protein>
<dbReference type="Pfam" id="PF06224">
    <property type="entry name" value="AlkZ-like"/>
    <property type="match status" value="1"/>
</dbReference>
<evidence type="ECO:0000313" key="1">
    <source>
        <dbReference type="EMBL" id="MFC4590624.1"/>
    </source>
</evidence>